<dbReference type="Gene3D" id="3.40.50.11240">
    <property type="entry name" value="Ethanolamine ammonia-lyase light chain (EutC)"/>
    <property type="match status" value="1"/>
</dbReference>
<feature type="binding site" evidence="5">
    <location>
        <position position="191"/>
    </location>
    <ligand>
        <name>adenosylcob(III)alamin</name>
        <dbReference type="ChEBI" id="CHEBI:18408"/>
    </ligand>
</feature>
<dbReference type="EC" id="4.3.1.7" evidence="5"/>
<evidence type="ECO:0000313" key="6">
    <source>
        <dbReference type="EMBL" id="GAA3944661.1"/>
    </source>
</evidence>
<dbReference type="PANTHER" id="PTHR39330:SF1">
    <property type="entry name" value="ETHANOLAMINE AMMONIA-LYASE SMALL SUBUNIT"/>
    <property type="match status" value="1"/>
</dbReference>
<keyword evidence="3 5" id="KW-0170">Cobalt</keyword>
<keyword evidence="2 5" id="KW-0456">Lyase</keyword>
<proteinExistence type="inferred from homology"/>
<evidence type="ECO:0000256" key="1">
    <source>
        <dbReference type="ARBA" id="ARBA00022628"/>
    </source>
</evidence>
<organism evidence="6 7">
    <name type="scientific">Hymenobacter algoricola</name>
    <dbReference type="NCBI Taxonomy" id="486267"/>
    <lineage>
        <taxon>Bacteria</taxon>
        <taxon>Pseudomonadati</taxon>
        <taxon>Bacteroidota</taxon>
        <taxon>Cytophagia</taxon>
        <taxon>Cytophagales</taxon>
        <taxon>Hymenobacteraceae</taxon>
        <taxon>Hymenobacter</taxon>
    </lineage>
</organism>
<dbReference type="RefSeq" id="WP_345115301.1">
    <property type="nucleotide sequence ID" value="NZ_BAABDH010000090.1"/>
</dbReference>
<comment type="caution">
    <text evidence="6">The sequence shown here is derived from an EMBL/GenBank/DDBJ whole genome shotgun (WGS) entry which is preliminary data.</text>
</comment>
<evidence type="ECO:0000256" key="4">
    <source>
        <dbReference type="ARBA" id="ARBA00024446"/>
    </source>
</evidence>
<reference evidence="7" key="1">
    <citation type="journal article" date="2019" name="Int. J. Syst. Evol. Microbiol.">
        <title>The Global Catalogue of Microorganisms (GCM) 10K type strain sequencing project: providing services to taxonomists for standard genome sequencing and annotation.</title>
        <authorList>
            <consortium name="The Broad Institute Genomics Platform"/>
            <consortium name="The Broad Institute Genome Sequencing Center for Infectious Disease"/>
            <person name="Wu L."/>
            <person name="Ma J."/>
        </authorList>
    </citation>
    <scope>NUCLEOTIDE SEQUENCE [LARGE SCALE GENOMIC DNA]</scope>
    <source>
        <strain evidence="7">JCM 17214</strain>
    </source>
</reference>
<gene>
    <name evidence="5 6" type="primary">eutC</name>
    <name evidence="6" type="ORF">GCM10022406_28670</name>
</gene>
<accession>A0ABP7NHI9</accession>
<protein>
    <recommendedName>
        <fullName evidence="5">Ethanolamine ammonia-lyase small subunit</fullName>
        <shortName evidence="5">EAL small subunit</shortName>
        <ecNumber evidence="5">4.3.1.7</ecNumber>
    </recommendedName>
</protein>
<comment type="cofactor">
    <cofactor evidence="5">
        <name>adenosylcob(III)alamin</name>
        <dbReference type="ChEBI" id="CHEBI:18408"/>
    </cofactor>
    <text evidence="5">Binds between the large and small subunits.</text>
</comment>
<comment type="similarity">
    <text evidence="5">Belongs to the EutC family.</text>
</comment>
<comment type="subunit">
    <text evidence="5">The basic unit is a heterodimer which dimerizes to form tetramers. The heterotetramers trimerize; 6 large subunits form a core ring with 6 small subunits projecting outwards.</text>
</comment>
<sequence length="264" mass="28115">MAADPTDSLVPGADPWAAPPADPWAGLRAFTAARIALGRTGTSVPLGEALAFRLAHAHARDAVYSALETDRLLAELRALHQPVGLVRSRAESRPHYLQRPDLGRQLNEESRRRLADSAPGAADIALILADGLSATAINEHALPVLRLLVPRLRQAGFTLAPLTLALQARVAISDEIGAALRARLALILIGERPGLSAPDSLGAYFTYAPRPGLTDEARNCVSNIRPTGLPYEAAAEKLFFLLSEALRSKLSGVPLKDETGRLGE</sequence>
<dbReference type="Proteomes" id="UP001499909">
    <property type="component" value="Unassembled WGS sequence"/>
</dbReference>
<comment type="pathway">
    <text evidence="5">Amine and polyamine degradation; ethanolamine degradation.</text>
</comment>
<keyword evidence="7" id="KW-1185">Reference proteome</keyword>
<dbReference type="NCBIfam" id="NF003971">
    <property type="entry name" value="PRK05465.1"/>
    <property type="match status" value="1"/>
</dbReference>
<evidence type="ECO:0000256" key="3">
    <source>
        <dbReference type="ARBA" id="ARBA00023285"/>
    </source>
</evidence>
<dbReference type="Pfam" id="PF05985">
    <property type="entry name" value="EutC"/>
    <property type="match status" value="1"/>
</dbReference>
<evidence type="ECO:0000256" key="5">
    <source>
        <dbReference type="HAMAP-Rule" id="MF_00601"/>
    </source>
</evidence>
<dbReference type="PIRSF" id="PIRSF018982">
    <property type="entry name" value="EutC"/>
    <property type="match status" value="1"/>
</dbReference>
<dbReference type="HAMAP" id="MF_00601">
    <property type="entry name" value="EutC"/>
    <property type="match status" value="1"/>
</dbReference>
<keyword evidence="1 5" id="KW-0846">Cobalamin</keyword>
<dbReference type="InterPro" id="IPR009246">
    <property type="entry name" value="EutC"/>
</dbReference>
<feature type="binding site" evidence="5">
    <location>
        <position position="220"/>
    </location>
    <ligand>
        <name>adenosylcob(III)alamin</name>
        <dbReference type="ChEBI" id="CHEBI:18408"/>
    </ligand>
</feature>
<comment type="function">
    <text evidence="5">Catalyzes the deamination of various vicinal amino-alcohols to oxo compounds. Allows this organism to utilize ethanolamine as the sole source of nitrogen and carbon in the presence of external vitamin B12.</text>
</comment>
<name>A0ABP7NHI9_9BACT</name>
<dbReference type="InterPro" id="IPR042255">
    <property type="entry name" value="EutC_N"/>
</dbReference>
<keyword evidence="4 5" id="KW-1283">Bacterial microcompartment</keyword>
<dbReference type="PANTHER" id="PTHR39330">
    <property type="entry name" value="ETHANOLAMINE AMMONIA-LYASE LIGHT CHAIN"/>
    <property type="match status" value="1"/>
</dbReference>
<dbReference type="InterPro" id="IPR042251">
    <property type="entry name" value="EutC_C"/>
</dbReference>
<evidence type="ECO:0000313" key="7">
    <source>
        <dbReference type="Proteomes" id="UP001499909"/>
    </source>
</evidence>
<dbReference type="EMBL" id="BAABDH010000090">
    <property type="protein sequence ID" value="GAA3944661.1"/>
    <property type="molecule type" value="Genomic_DNA"/>
</dbReference>
<comment type="subcellular location">
    <subcellularLocation>
        <location evidence="5">Bacterial microcompartment</location>
    </subcellularLocation>
</comment>
<evidence type="ECO:0000256" key="2">
    <source>
        <dbReference type="ARBA" id="ARBA00023239"/>
    </source>
</evidence>
<dbReference type="Gene3D" id="1.10.30.40">
    <property type="entry name" value="Ethanolamine ammonia-lyase light chain (EutC), N-terminal domain"/>
    <property type="match status" value="1"/>
</dbReference>
<feature type="binding site" evidence="5">
    <location>
        <position position="170"/>
    </location>
    <ligand>
        <name>adenosylcob(III)alamin</name>
        <dbReference type="ChEBI" id="CHEBI:18408"/>
    </ligand>
</feature>
<comment type="catalytic activity">
    <reaction evidence="5">
        <text>ethanolamine = acetaldehyde + NH4(+)</text>
        <dbReference type="Rhea" id="RHEA:15313"/>
        <dbReference type="ChEBI" id="CHEBI:15343"/>
        <dbReference type="ChEBI" id="CHEBI:28938"/>
        <dbReference type="ChEBI" id="CHEBI:57603"/>
        <dbReference type="EC" id="4.3.1.7"/>
    </reaction>
</comment>